<dbReference type="GO" id="GO:0000981">
    <property type="term" value="F:DNA-binding transcription factor activity, RNA polymerase II-specific"/>
    <property type="evidence" value="ECO:0007669"/>
    <property type="project" value="TreeGrafter"/>
</dbReference>
<feature type="region of interest" description="Disordered" evidence="6">
    <location>
        <begin position="763"/>
        <end position="806"/>
    </location>
</feature>
<feature type="compositionally biased region" description="Low complexity" evidence="6">
    <location>
        <begin position="498"/>
        <end position="510"/>
    </location>
</feature>
<feature type="domain" description="C2H2-type" evidence="7">
    <location>
        <begin position="637"/>
        <end position="661"/>
    </location>
</feature>
<dbReference type="PANTHER" id="PTHR23235">
    <property type="entry name" value="KRUEPPEL-LIKE TRANSCRIPTION FACTOR"/>
    <property type="match status" value="1"/>
</dbReference>
<dbReference type="InterPro" id="IPR036236">
    <property type="entry name" value="Znf_C2H2_sf"/>
</dbReference>
<dbReference type="InParanoid" id="A0A286UUJ7"/>
<feature type="compositionally biased region" description="Low complexity" evidence="6">
    <location>
        <begin position="467"/>
        <end position="485"/>
    </location>
</feature>
<feature type="region of interest" description="Disordered" evidence="6">
    <location>
        <begin position="354"/>
        <end position="392"/>
    </location>
</feature>
<dbReference type="FunFam" id="3.30.160.60:FF:000125">
    <property type="entry name" value="Putative zinc finger protein 143"/>
    <property type="match status" value="1"/>
</dbReference>
<feature type="compositionally biased region" description="Basic and acidic residues" evidence="6">
    <location>
        <begin position="511"/>
        <end position="521"/>
    </location>
</feature>
<feature type="region of interest" description="Disordered" evidence="6">
    <location>
        <begin position="308"/>
        <end position="336"/>
    </location>
</feature>
<evidence type="ECO:0000256" key="4">
    <source>
        <dbReference type="ARBA" id="ARBA00022833"/>
    </source>
</evidence>
<dbReference type="SMART" id="SM00355">
    <property type="entry name" value="ZnF_C2H2"/>
    <property type="match status" value="4"/>
</dbReference>
<name>A0A286UUJ7_9AGAM</name>
<keyword evidence="3 5" id="KW-0863">Zinc-finger</keyword>
<evidence type="ECO:0000256" key="3">
    <source>
        <dbReference type="ARBA" id="ARBA00022771"/>
    </source>
</evidence>
<keyword evidence="1" id="KW-0479">Metal-binding</keyword>
<gene>
    <name evidence="8" type="ORF">PNOK_0034400</name>
</gene>
<dbReference type="STRING" id="2282107.A0A286UUJ7"/>
<dbReference type="Gene3D" id="3.30.160.60">
    <property type="entry name" value="Classic Zinc Finger"/>
    <property type="match status" value="4"/>
</dbReference>
<evidence type="ECO:0000256" key="2">
    <source>
        <dbReference type="ARBA" id="ARBA00022737"/>
    </source>
</evidence>
<dbReference type="PANTHER" id="PTHR23235:SF120">
    <property type="entry name" value="KRUPPEL-LIKE FACTOR 15"/>
    <property type="match status" value="1"/>
</dbReference>
<dbReference type="PROSITE" id="PS00028">
    <property type="entry name" value="ZINC_FINGER_C2H2_1"/>
    <property type="match status" value="4"/>
</dbReference>
<dbReference type="FunFam" id="3.30.160.60:FF:000446">
    <property type="entry name" value="Zinc finger protein"/>
    <property type="match status" value="1"/>
</dbReference>
<comment type="caution">
    <text evidence="8">The sequence shown here is derived from an EMBL/GenBank/DDBJ whole genome shotgun (WGS) entry which is preliminary data.</text>
</comment>
<evidence type="ECO:0000313" key="8">
    <source>
        <dbReference type="EMBL" id="PAV23276.1"/>
    </source>
</evidence>
<dbReference type="EMBL" id="NBII01000001">
    <property type="protein sequence ID" value="PAV23276.1"/>
    <property type="molecule type" value="Genomic_DNA"/>
</dbReference>
<feature type="compositionally biased region" description="Basic and acidic residues" evidence="6">
    <location>
        <begin position="57"/>
        <end position="73"/>
    </location>
</feature>
<dbReference type="AlphaFoldDB" id="A0A286UUJ7"/>
<feature type="domain" description="C2H2-type" evidence="7">
    <location>
        <begin position="577"/>
        <end position="606"/>
    </location>
</feature>
<feature type="compositionally biased region" description="Polar residues" evidence="6">
    <location>
        <begin position="719"/>
        <end position="731"/>
    </location>
</feature>
<evidence type="ECO:0000256" key="1">
    <source>
        <dbReference type="ARBA" id="ARBA00022723"/>
    </source>
</evidence>
<dbReference type="PROSITE" id="PS50157">
    <property type="entry name" value="ZINC_FINGER_C2H2_2"/>
    <property type="match status" value="4"/>
</dbReference>
<evidence type="ECO:0000259" key="7">
    <source>
        <dbReference type="PROSITE" id="PS50157"/>
    </source>
</evidence>
<feature type="region of interest" description="Disordered" evidence="6">
    <location>
        <begin position="710"/>
        <end position="737"/>
    </location>
</feature>
<feature type="compositionally biased region" description="Acidic residues" evidence="6">
    <location>
        <begin position="767"/>
        <end position="791"/>
    </location>
</feature>
<dbReference type="SUPFAM" id="SSF57667">
    <property type="entry name" value="beta-beta-alpha zinc fingers"/>
    <property type="match status" value="2"/>
</dbReference>
<feature type="domain" description="C2H2-type" evidence="7">
    <location>
        <begin position="549"/>
        <end position="576"/>
    </location>
</feature>
<sequence>MAISLLIGYSINPRRLNFLELGSKGARGKINHALTTWPVHASKVTDFGGFWCTRPMESNERKESQDQNRDPDKNQMMPPSGPLDFFLNLGNEHVEQASIGVDNSGSSNAIAHANTTDGGNIANSSNSDLGVHDMNMHLNMNLDLLTDATQLYLQPHNHQQYHETTPTVSTDETHIQLLENELAFLLAQASNTNTSGSSLADMEHSEGTSRTSENTNNISSTQDNKNKTTATSINSIETSHNMDNKSISHGSLPNTGSALAENAPASNNPYATNISEMLRTVTTLEPHSRNQSHPIETQNHAFHVQEHNIIPPSDFGNGNVPSLHNRDKDNRETQCSQQGHDLNQFLAQFEAHLGEQQQQTNSQAQANATVTVSGGSEPSSNYPTSPIPTSSNSITTNMPNLDNLMIPLFHPSSSSSSLPNVPNLDVNSDDISHYLNSLGQSPIPVSMPMTAGHIPYYSSLDFGPLASGSRPGSRSVREGSGVSRGTDGSDLRSGYEHTSSTSAGPSSGASKGKEKVKDHLDIGMNETGDSLPPKRGRKRARTGSEPTVHVCEYCQKSFGRKSDMTRHSRIHTGERPFICPHNGCGKTFIQRSALHVHLRVHSGERPHTCEYPLCLRTFSDSSSLARHRRTHTGKRPYKCEVPDCAKTFTRRTTLTAHMRGHDPTWEPDPNIRYSFKAKKLRPTNGDDVGDKELAESVRAFATLLSRSGLSVSLGQGQGPESSASGNTQGDANRNGEGGEWLDERVAAISAEIAAAIAQAQAQAQEQIIEEEEESSSEEEIEGDEGEGEETNAENGDMEMRRGSNTAGIVNERNIIVNISGIRSSREEEDDDDEVEEFFVPLRARRNNNNKNTGNTDGI</sequence>
<accession>A0A286UUJ7</accession>
<feature type="region of interest" description="Disordered" evidence="6">
    <location>
        <begin position="194"/>
        <end position="270"/>
    </location>
</feature>
<proteinExistence type="predicted"/>
<feature type="region of interest" description="Disordered" evidence="6">
    <location>
        <begin position="466"/>
        <end position="545"/>
    </location>
</feature>
<dbReference type="FunFam" id="3.30.160.60:FF:001818">
    <property type="entry name" value="GDNF-inducible zinc finger protein 1 isoform X1"/>
    <property type="match status" value="1"/>
</dbReference>
<organism evidence="8 9">
    <name type="scientific">Pyrrhoderma noxium</name>
    <dbReference type="NCBI Taxonomy" id="2282107"/>
    <lineage>
        <taxon>Eukaryota</taxon>
        <taxon>Fungi</taxon>
        <taxon>Dikarya</taxon>
        <taxon>Basidiomycota</taxon>
        <taxon>Agaricomycotina</taxon>
        <taxon>Agaricomycetes</taxon>
        <taxon>Hymenochaetales</taxon>
        <taxon>Hymenochaetaceae</taxon>
        <taxon>Pyrrhoderma</taxon>
    </lineage>
</organism>
<feature type="domain" description="C2H2-type" evidence="7">
    <location>
        <begin position="607"/>
        <end position="636"/>
    </location>
</feature>
<keyword evidence="4" id="KW-0862">Zinc</keyword>
<dbReference type="InterPro" id="IPR013087">
    <property type="entry name" value="Znf_C2H2_type"/>
</dbReference>
<dbReference type="GO" id="GO:0000978">
    <property type="term" value="F:RNA polymerase II cis-regulatory region sequence-specific DNA binding"/>
    <property type="evidence" value="ECO:0007669"/>
    <property type="project" value="UniProtKB-ARBA"/>
</dbReference>
<reference evidence="8 9" key="1">
    <citation type="journal article" date="2017" name="Mol. Ecol.">
        <title>Comparative and population genomic landscape of Phellinus noxius: A hypervariable fungus causing root rot in trees.</title>
        <authorList>
            <person name="Chung C.L."/>
            <person name="Lee T.J."/>
            <person name="Akiba M."/>
            <person name="Lee H.H."/>
            <person name="Kuo T.H."/>
            <person name="Liu D."/>
            <person name="Ke H.M."/>
            <person name="Yokoi T."/>
            <person name="Roa M.B."/>
            <person name="Lu M.J."/>
            <person name="Chang Y.Y."/>
            <person name="Ann P.J."/>
            <person name="Tsai J.N."/>
            <person name="Chen C.Y."/>
            <person name="Tzean S.S."/>
            <person name="Ota Y."/>
            <person name="Hattori T."/>
            <person name="Sahashi N."/>
            <person name="Liou R.F."/>
            <person name="Kikuchi T."/>
            <person name="Tsai I.J."/>
        </authorList>
    </citation>
    <scope>NUCLEOTIDE SEQUENCE [LARGE SCALE GENOMIC DNA]</scope>
    <source>
        <strain evidence="8 9">FFPRI411160</strain>
    </source>
</reference>
<dbReference type="OrthoDB" id="654211at2759"/>
<dbReference type="Proteomes" id="UP000217199">
    <property type="component" value="Unassembled WGS sequence"/>
</dbReference>
<dbReference type="Pfam" id="PF00096">
    <property type="entry name" value="zf-C2H2"/>
    <property type="match status" value="4"/>
</dbReference>
<keyword evidence="2" id="KW-0677">Repeat</keyword>
<evidence type="ECO:0000256" key="5">
    <source>
        <dbReference type="PROSITE-ProRule" id="PRU00042"/>
    </source>
</evidence>
<feature type="compositionally biased region" description="Polar residues" evidence="6">
    <location>
        <begin position="208"/>
        <end position="257"/>
    </location>
</feature>
<feature type="region of interest" description="Disordered" evidence="6">
    <location>
        <begin position="55"/>
        <end position="83"/>
    </location>
</feature>
<dbReference type="FunFam" id="3.30.160.60:FF:000072">
    <property type="entry name" value="zinc finger protein 143 isoform X1"/>
    <property type="match status" value="1"/>
</dbReference>
<evidence type="ECO:0000313" key="9">
    <source>
        <dbReference type="Proteomes" id="UP000217199"/>
    </source>
</evidence>
<feature type="compositionally biased region" description="Low complexity" evidence="6">
    <location>
        <begin position="356"/>
        <end position="369"/>
    </location>
</feature>
<protein>
    <recommendedName>
        <fullName evidence="7">C2H2-type domain-containing protein</fullName>
    </recommendedName>
</protein>
<feature type="compositionally biased region" description="Low complexity" evidence="6">
    <location>
        <begin position="378"/>
        <end position="392"/>
    </location>
</feature>
<keyword evidence="9" id="KW-1185">Reference proteome</keyword>
<dbReference type="GO" id="GO:0008270">
    <property type="term" value="F:zinc ion binding"/>
    <property type="evidence" value="ECO:0007669"/>
    <property type="project" value="UniProtKB-KW"/>
</dbReference>
<evidence type="ECO:0000256" key="6">
    <source>
        <dbReference type="SAM" id="MobiDB-lite"/>
    </source>
</evidence>